<name>A0A5B7F1W3_PORTR</name>
<feature type="region of interest" description="Disordered" evidence="1">
    <location>
        <begin position="32"/>
        <end position="68"/>
    </location>
</feature>
<sequence>MISTLNRRNALENLADHLWGLGKCSSFTGAGWTGEGRGVLLPPAPPGPAKQHSQHNGGKIQNRSSREQ</sequence>
<accession>A0A5B7F1W3</accession>
<dbReference type="AlphaFoldDB" id="A0A5B7F1W3"/>
<comment type="caution">
    <text evidence="2">The sequence shown here is derived from an EMBL/GenBank/DDBJ whole genome shotgun (WGS) entry which is preliminary data.</text>
</comment>
<gene>
    <name evidence="2" type="ORF">E2C01_032869</name>
</gene>
<evidence type="ECO:0000256" key="1">
    <source>
        <dbReference type="SAM" id="MobiDB-lite"/>
    </source>
</evidence>
<dbReference type="EMBL" id="VSRR010004331">
    <property type="protein sequence ID" value="MPC39336.1"/>
    <property type="molecule type" value="Genomic_DNA"/>
</dbReference>
<reference evidence="2 3" key="1">
    <citation type="submission" date="2019-05" db="EMBL/GenBank/DDBJ databases">
        <title>Another draft genome of Portunus trituberculatus and its Hox gene families provides insights of decapod evolution.</title>
        <authorList>
            <person name="Jeong J.-H."/>
            <person name="Song I."/>
            <person name="Kim S."/>
            <person name="Choi T."/>
            <person name="Kim D."/>
            <person name="Ryu S."/>
            <person name="Kim W."/>
        </authorList>
    </citation>
    <scope>NUCLEOTIDE SEQUENCE [LARGE SCALE GENOMIC DNA]</scope>
    <source>
        <tissue evidence="2">Muscle</tissue>
    </source>
</reference>
<proteinExistence type="predicted"/>
<protein>
    <submittedName>
        <fullName evidence="2">Uncharacterized protein</fullName>
    </submittedName>
</protein>
<dbReference type="Proteomes" id="UP000324222">
    <property type="component" value="Unassembled WGS sequence"/>
</dbReference>
<organism evidence="2 3">
    <name type="scientific">Portunus trituberculatus</name>
    <name type="common">Swimming crab</name>
    <name type="synonym">Neptunus trituberculatus</name>
    <dbReference type="NCBI Taxonomy" id="210409"/>
    <lineage>
        <taxon>Eukaryota</taxon>
        <taxon>Metazoa</taxon>
        <taxon>Ecdysozoa</taxon>
        <taxon>Arthropoda</taxon>
        <taxon>Crustacea</taxon>
        <taxon>Multicrustacea</taxon>
        <taxon>Malacostraca</taxon>
        <taxon>Eumalacostraca</taxon>
        <taxon>Eucarida</taxon>
        <taxon>Decapoda</taxon>
        <taxon>Pleocyemata</taxon>
        <taxon>Brachyura</taxon>
        <taxon>Eubrachyura</taxon>
        <taxon>Portunoidea</taxon>
        <taxon>Portunidae</taxon>
        <taxon>Portuninae</taxon>
        <taxon>Portunus</taxon>
    </lineage>
</organism>
<evidence type="ECO:0000313" key="3">
    <source>
        <dbReference type="Proteomes" id="UP000324222"/>
    </source>
</evidence>
<feature type="compositionally biased region" description="Polar residues" evidence="1">
    <location>
        <begin position="54"/>
        <end position="68"/>
    </location>
</feature>
<keyword evidence="3" id="KW-1185">Reference proteome</keyword>
<evidence type="ECO:0000313" key="2">
    <source>
        <dbReference type="EMBL" id="MPC39336.1"/>
    </source>
</evidence>